<name>A0A1M6QTG7_9AQUI</name>
<sequence>MARRGRKKGGPRYRRVTLSLPKRLYYVLNGIAMGDERKLNRLIKGILEDKLAESTVAELELYLRRAEEEEEEDLMEEQTQESKE</sequence>
<dbReference type="Proteomes" id="UP000189810">
    <property type="component" value="Chromosome I"/>
</dbReference>
<feature type="coiled-coil region" evidence="1">
    <location>
        <begin position="52"/>
        <end position="84"/>
    </location>
</feature>
<dbReference type="STRING" id="381751.SAMN05444391_0382"/>
<reference evidence="2 3" key="1">
    <citation type="submission" date="2016-11" db="EMBL/GenBank/DDBJ databases">
        <authorList>
            <person name="Jaros S."/>
            <person name="Januszkiewicz K."/>
            <person name="Wedrychowicz H."/>
        </authorList>
    </citation>
    <scope>NUCLEOTIDE SEQUENCE [LARGE SCALE GENOMIC DNA]</scope>
    <source>
        <strain evidence="2 3">DSM 19557</strain>
    </source>
</reference>
<organism evidence="2 3">
    <name type="scientific">Thermocrinis minervae</name>
    <dbReference type="NCBI Taxonomy" id="381751"/>
    <lineage>
        <taxon>Bacteria</taxon>
        <taxon>Pseudomonadati</taxon>
        <taxon>Aquificota</taxon>
        <taxon>Aquificia</taxon>
        <taxon>Aquificales</taxon>
        <taxon>Aquificaceae</taxon>
        <taxon>Thermocrinis</taxon>
    </lineage>
</organism>
<accession>A0A1M6QTG7</accession>
<dbReference type="AlphaFoldDB" id="A0A1M6QTG7"/>
<gene>
    <name evidence="2" type="ORF">SAMN05444391_0382</name>
</gene>
<dbReference type="OrthoDB" id="15642at2"/>
<protein>
    <submittedName>
        <fullName evidence="2">Uncharacterized protein</fullName>
    </submittedName>
</protein>
<evidence type="ECO:0000313" key="3">
    <source>
        <dbReference type="Proteomes" id="UP000189810"/>
    </source>
</evidence>
<proteinExistence type="predicted"/>
<dbReference type="EMBL" id="LT670846">
    <property type="protein sequence ID" value="SHK23398.1"/>
    <property type="molecule type" value="Genomic_DNA"/>
</dbReference>
<dbReference type="RefSeq" id="WP_079653555.1">
    <property type="nucleotide sequence ID" value="NZ_LT670846.1"/>
</dbReference>
<evidence type="ECO:0000313" key="2">
    <source>
        <dbReference type="EMBL" id="SHK23398.1"/>
    </source>
</evidence>
<evidence type="ECO:0000256" key="1">
    <source>
        <dbReference type="SAM" id="Coils"/>
    </source>
</evidence>
<keyword evidence="3" id="KW-1185">Reference proteome</keyword>
<keyword evidence="1" id="KW-0175">Coiled coil</keyword>